<reference evidence="1 2" key="1">
    <citation type="submission" date="2018-10" db="EMBL/GenBank/DDBJ databases">
        <title>Isolation from soil.</title>
        <authorList>
            <person name="Hu J."/>
        </authorList>
    </citation>
    <scope>NUCLEOTIDE SEQUENCE [LARGE SCALE GENOMIC DNA]</scope>
    <source>
        <strain evidence="1 2">NEAU-Ht49</strain>
    </source>
</reference>
<keyword evidence="2" id="KW-1185">Reference proteome</keyword>
<gene>
    <name evidence="1" type="ORF">EBO15_10315</name>
</gene>
<evidence type="ECO:0000313" key="2">
    <source>
        <dbReference type="Proteomes" id="UP000282674"/>
    </source>
</evidence>
<organism evidence="1 2">
    <name type="scientific">Actinomadura harenae</name>
    <dbReference type="NCBI Taxonomy" id="2483351"/>
    <lineage>
        <taxon>Bacteria</taxon>
        <taxon>Bacillati</taxon>
        <taxon>Actinomycetota</taxon>
        <taxon>Actinomycetes</taxon>
        <taxon>Streptosporangiales</taxon>
        <taxon>Thermomonosporaceae</taxon>
        <taxon>Actinomadura</taxon>
    </lineage>
</organism>
<accession>A0A3M2M6Y0</accession>
<evidence type="ECO:0000313" key="1">
    <source>
        <dbReference type="EMBL" id="RMI45311.1"/>
    </source>
</evidence>
<protein>
    <submittedName>
        <fullName evidence="1">Uncharacterized protein</fullName>
    </submittedName>
</protein>
<comment type="caution">
    <text evidence="1">The sequence shown here is derived from an EMBL/GenBank/DDBJ whole genome shotgun (WGS) entry which is preliminary data.</text>
</comment>
<sequence length="193" mass="21368">MDFITAHEVFRLNNADDRLLASDRDSRYGAYLRDRPHMFVTSDPVPFTQSAWEIACGPIMSPPYLEWLPERIQSVTTTTSEYDGSLIACVQIAVPCPAQLRALPGVQGWTRDSAWGGSRGYKAPYDDRLADRPALLTSSLLMVAIPSDQLHHPQAGALRVATVDAKAAVRRLAELLDAHLAPILSALDRRESW</sequence>
<proteinExistence type="predicted"/>
<dbReference type="Proteomes" id="UP000282674">
    <property type="component" value="Unassembled WGS sequence"/>
</dbReference>
<dbReference type="EMBL" id="RFFG01000014">
    <property type="protein sequence ID" value="RMI45311.1"/>
    <property type="molecule type" value="Genomic_DNA"/>
</dbReference>
<dbReference type="OrthoDB" id="3686201at2"/>
<dbReference type="AlphaFoldDB" id="A0A3M2M6Y0"/>
<name>A0A3M2M6Y0_9ACTN</name>
<dbReference type="RefSeq" id="WP_122194116.1">
    <property type="nucleotide sequence ID" value="NZ_JBHSKC010000033.1"/>
</dbReference>